<organism evidence="1 2">
    <name type="scientific">Engystomops pustulosus</name>
    <name type="common">Tungara frog</name>
    <name type="synonym">Physalaemus pustulosus</name>
    <dbReference type="NCBI Taxonomy" id="76066"/>
    <lineage>
        <taxon>Eukaryota</taxon>
        <taxon>Metazoa</taxon>
        <taxon>Chordata</taxon>
        <taxon>Craniata</taxon>
        <taxon>Vertebrata</taxon>
        <taxon>Euteleostomi</taxon>
        <taxon>Amphibia</taxon>
        <taxon>Batrachia</taxon>
        <taxon>Anura</taxon>
        <taxon>Neobatrachia</taxon>
        <taxon>Hyloidea</taxon>
        <taxon>Leptodactylidae</taxon>
        <taxon>Leiuperinae</taxon>
        <taxon>Engystomops</taxon>
    </lineage>
</organism>
<evidence type="ECO:0000313" key="1">
    <source>
        <dbReference type="EMBL" id="KAG8580059.1"/>
    </source>
</evidence>
<name>A0AAV7C539_ENGPU</name>
<gene>
    <name evidence="1" type="ORF">GDO81_007111</name>
</gene>
<accession>A0AAV7C539</accession>
<protein>
    <submittedName>
        <fullName evidence="1">Uncharacterized protein</fullName>
    </submittedName>
</protein>
<keyword evidence="2" id="KW-1185">Reference proteome</keyword>
<dbReference type="EMBL" id="WNYA01000003">
    <property type="protein sequence ID" value="KAG8580059.1"/>
    <property type="molecule type" value="Genomic_DNA"/>
</dbReference>
<comment type="caution">
    <text evidence="1">The sequence shown here is derived from an EMBL/GenBank/DDBJ whole genome shotgun (WGS) entry which is preliminary data.</text>
</comment>
<proteinExistence type="predicted"/>
<sequence length="92" mass="10169">MISAGTCSNKIHSSCMSPVPQYLAINTANTETRQYYHITRHYDIIANVQGLHHGPHAGHPHIYLYITLGVLGDPGRVLHKIPGRDPDSTRGK</sequence>
<reference evidence="1" key="1">
    <citation type="thesis" date="2020" institute="ProQuest LLC" country="789 East Eisenhower Parkway, Ann Arbor, MI, USA">
        <title>Comparative Genomics and Chromosome Evolution.</title>
        <authorList>
            <person name="Mudd A.B."/>
        </authorList>
    </citation>
    <scope>NUCLEOTIDE SEQUENCE</scope>
    <source>
        <strain evidence="1">237g6f4</strain>
        <tissue evidence="1">Blood</tissue>
    </source>
</reference>
<dbReference type="Proteomes" id="UP000824782">
    <property type="component" value="Unassembled WGS sequence"/>
</dbReference>
<dbReference type="AlphaFoldDB" id="A0AAV7C539"/>
<evidence type="ECO:0000313" key="2">
    <source>
        <dbReference type="Proteomes" id="UP000824782"/>
    </source>
</evidence>